<dbReference type="EMBL" id="MEWW01000010">
    <property type="protein sequence ID" value="OGC84719.1"/>
    <property type="molecule type" value="Genomic_DNA"/>
</dbReference>
<organism evidence="1 2">
    <name type="scientific">Candidatus Adlerbacteria bacterium RIFCSPHIGHO2_12_FULL_53_18</name>
    <dbReference type="NCBI Taxonomy" id="1797242"/>
    <lineage>
        <taxon>Bacteria</taxon>
        <taxon>Candidatus Adleribacteriota</taxon>
    </lineage>
</organism>
<protein>
    <recommendedName>
        <fullName evidence="3">HIT domain-containing protein</fullName>
    </recommendedName>
</protein>
<name>A0A1F4XSK7_9BACT</name>
<dbReference type="Proteomes" id="UP000178091">
    <property type="component" value="Unassembled WGS sequence"/>
</dbReference>
<evidence type="ECO:0000313" key="1">
    <source>
        <dbReference type="EMBL" id="OGC84719.1"/>
    </source>
</evidence>
<comment type="caution">
    <text evidence="1">The sequence shown here is derived from an EMBL/GenBank/DDBJ whole genome shotgun (WGS) entry which is preliminary data.</text>
</comment>
<evidence type="ECO:0008006" key="3">
    <source>
        <dbReference type="Google" id="ProtNLM"/>
    </source>
</evidence>
<gene>
    <name evidence="1" type="ORF">A3F55_02565</name>
</gene>
<accession>A0A1F4XSK7</accession>
<reference evidence="1 2" key="1">
    <citation type="journal article" date="2016" name="Nat. Commun.">
        <title>Thousands of microbial genomes shed light on interconnected biogeochemical processes in an aquifer system.</title>
        <authorList>
            <person name="Anantharaman K."/>
            <person name="Brown C.T."/>
            <person name="Hug L.A."/>
            <person name="Sharon I."/>
            <person name="Castelle C.J."/>
            <person name="Probst A.J."/>
            <person name="Thomas B.C."/>
            <person name="Singh A."/>
            <person name="Wilkins M.J."/>
            <person name="Karaoz U."/>
            <person name="Brodie E.L."/>
            <person name="Williams K.H."/>
            <person name="Hubbard S.S."/>
            <person name="Banfield J.F."/>
        </authorList>
    </citation>
    <scope>NUCLEOTIDE SEQUENCE [LARGE SCALE GENOMIC DNA]</scope>
</reference>
<evidence type="ECO:0000313" key="2">
    <source>
        <dbReference type="Proteomes" id="UP000178091"/>
    </source>
</evidence>
<sequence>MATLRTPEGEQKYQDYIKAGGLDNGCPLCRDTARKTFTYWKIVSNDFPYDRVAGAHDMVVPLRHITEHELTAEELEELREIKHSYINDTYDYVIEAVYKKKSIPKHFHLHLVTLKE</sequence>
<dbReference type="AlphaFoldDB" id="A0A1F4XSK7"/>
<proteinExistence type="predicted"/>